<reference evidence="2 3" key="1">
    <citation type="submission" date="2023-01" db="EMBL/GenBank/DDBJ databases">
        <title>Minimal conservation of predation-associated metabolite biosynthetic gene clusters underscores biosynthetic potential of Myxococcota including descriptions for ten novel species: Archangium lansinium sp. nov., Myxococcus landrumus sp. nov., Nannocystis bai.</title>
        <authorList>
            <person name="Ahearne A."/>
            <person name="Stevens C."/>
            <person name="Dowd S."/>
        </authorList>
    </citation>
    <scope>NUCLEOTIDE SEQUENCE [LARGE SCALE GENOMIC DNA]</scope>
    <source>
        <strain evidence="2 3">WIWO2</strain>
    </source>
</reference>
<dbReference type="EMBL" id="JAQNDK010000002">
    <property type="protein sequence ID" value="MDC0680826.1"/>
    <property type="molecule type" value="Genomic_DNA"/>
</dbReference>
<feature type="compositionally biased region" description="Low complexity" evidence="1">
    <location>
        <begin position="66"/>
        <end position="83"/>
    </location>
</feature>
<dbReference type="Proteomes" id="UP001217485">
    <property type="component" value="Unassembled WGS sequence"/>
</dbReference>
<gene>
    <name evidence="2" type="ORF">POL72_24010</name>
</gene>
<keyword evidence="3" id="KW-1185">Reference proteome</keyword>
<organism evidence="2 3">
    <name type="scientific">Sorangium atrum</name>
    <dbReference type="NCBI Taxonomy" id="2995308"/>
    <lineage>
        <taxon>Bacteria</taxon>
        <taxon>Pseudomonadati</taxon>
        <taxon>Myxococcota</taxon>
        <taxon>Polyangia</taxon>
        <taxon>Polyangiales</taxon>
        <taxon>Polyangiaceae</taxon>
        <taxon>Sorangium</taxon>
    </lineage>
</organism>
<sequence length="154" mass="15094">MFADPKKVGLRRLKRRLKAGASIAIAMVAGAFLACKGGASDPGASPSGPDARTGPDRRGAAGGSSGQSAPAPTSGSVSGGASDAGEEMDATAPADGEAGQAILVRDAGAPADAGAGGAMMVPSGKPDAGVKPRAPHVDREEHRKGMPVRDNLLE</sequence>
<feature type="compositionally biased region" description="Low complexity" evidence="1">
    <location>
        <begin position="37"/>
        <end position="51"/>
    </location>
</feature>
<evidence type="ECO:0000313" key="3">
    <source>
        <dbReference type="Proteomes" id="UP001217485"/>
    </source>
</evidence>
<accession>A0ABT5C6M5</accession>
<evidence type="ECO:0000313" key="2">
    <source>
        <dbReference type="EMBL" id="MDC0680826.1"/>
    </source>
</evidence>
<evidence type="ECO:0000256" key="1">
    <source>
        <dbReference type="SAM" id="MobiDB-lite"/>
    </source>
</evidence>
<comment type="caution">
    <text evidence="2">The sequence shown here is derived from an EMBL/GenBank/DDBJ whole genome shotgun (WGS) entry which is preliminary data.</text>
</comment>
<protein>
    <recommendedName>
        <fullName evidence="4">Lipoprotein</fullName>
    </recommendedName>
</protein>
<feature type="region of interest" description="Disordered" evidence="1">
    <location>
        <begin position="36"/>
        <end position="154"/>
    </location>
</feature>
<name>A0ABT5C6M5_9BACT</name>
<dbReference type="RefSeq" id="WP_272097851.1">
    <property type="nucleotide sequence ID" value="NZ_JAQNDK010000002.1"/>
</dbReference>
<evidence type="ECO:0008006" key="4">
    <source>
        <dbReference type="Google" id="ProtNLM"/>
    </source>
</evidence>
<dbReference type="PROSITE" id="PS51257">
    <property type="entry name" value="PROKAR_LIPOPROTEIN"/>
    <property type="match status" value="1"/>
</dbReference>
<proteinExistence type="predicted"/>
<feature type="compositionally biased region" description="Basic and acidic residues" evidence="1">
    <location>
        <begin position="135"/>
        <end position="144"/>
    </location>
</feature>